<name>A0ABR3WG55_9PEZI</name>
<gene>
    <name evidence="1" type="ORF">Daus18300_009035</name>
</gene>
<reference evidence="1 2" key="1">
    <citation type="journal article" date="2024" name="IMA Fungus">
        <title>IMA Genome - F19 : A genome assembly and annotation guide to empower mycologists, including annotated draft genome sequences of Ceratocystis pirilliformis, Diaporthe australafricana, Fusarium ophioides, Paecilomyces lecythidis, and Sporothrix stenoceras.</title>
        <authorList>
            <person name="Aylward J."/>
            <person name="Wilson A.M."/>
            <person name="Visagie C.M."/>
            <person name="Spraker J."/>
            <person name="Barnes I."/>
            <person name="Buitendag C."/>
            <person name="Ceriani C."/>
            <person name="Del Mar Angel L."/>
            <person name="du Plessis D."/>
            <person name="Fuchs T."/>
            <person name="Gasser K."/>
            <person name="Kramer D."/>
            <person name="Li W."/>
            <person name="Munsamy K."/>
            <person name="Piso A."/>
            <person name="Price J.L."/>
            <person name="Sonnekus B."/>
            <person name="Thomas C."/>
            <person name="van der Nest A."/>
            <person name="van Dijk A."/>
            <person name="van Heerden A."/>
            <person name="van Vuuren N."/>
            <person name="Yilmaz N."/>
            <person name="Duong T.A."/>
            <person name="van der Merwe N.A."/>
            <person name="Wingfield M.J."/>
            <person name="Wingfield B.D."/>
        </authorList>
    </citation>
    <scope>NUCLEOTIDE SEQUENCE [LARGE SCALE GENOMIC DNA]</scope>
    <source>
        <strain evidence="1 2">CMW 18300</strain>
    </source>
</reference>
<comment type="caution">
    <text evidence="1">The sequence shown here is derived from an EMBL/GenBank/DDBJ whole genome shotgun (WGS) entry which is preliminary data.</text>
</comment>
<proteinExistence type="predicted"/>
<sequence>MGLRLFTRDVKFALPLAPSKTERMVPGPPVDEATETALEQCVDIALKLLEEGRGNRVLISVGKQIVTERREAARVDTTRQPEAGIYNDDVQNMPIWVARFLRQVRQLGIPICVCETIPGYGLTQRWAWGTDMADYDCRNSAVVYIHQALVRGLMRSKSRVDQCRKRRQSVNAQIKKGSRKMDGHSKATLQRLESAQAKAEVGLERAVFCISVILAHEFVHCFTGFLTGGAQPGTPPGLKASPYSNSEHGEAGWNWSQRTFGGLGHFWLEKDGATEPDQFGIPTLLEYNKRPGNSFFYQVDHAMIQRVIGMDWSPTRTGFSS</sequence>
<organism evidence="1 2">
    <name type="scientific">Diaporthe australafricana</name>
    <dbReference type="NCBI Taxonomy" id="127596"/>
    <lineage>
        <taxon>Eukaryota</taxon>
        <taxon>Fungi</taxon>
        <taxon>Dikarya</taxon>
        <taxon>Ascomycota</taxon>
        <taxon>Pezizomycotina</taxon>
        <taxon>Sordariomycetes</taxon>
        <taxon>Sordariomycetidae</taxon>
        <taxon>Diaporthales</taxon>
        <taxon>Diaporthaceae</taxon>
        <taxon>Diaporthe</taxon>
    </lineage>
</organism>
<evidence type="ECO:0000313" key="1">
    <source>
        <dbReference type="EMBL" id="KAL1860692.1"/>
    </source>
</evidence>
<accession>A0ABR3WG55</accession>
<keyword evidence="2" id="KW-1185">Reference proteome</keyword>
<protein>
    <submittedName>
        <fullName evidence="1">Uncharacterized protein</fullName>
    </submittedName>
</protein>
<dbReference type="EMBL" id="JAWRVE010000089">
    <property type="protein sequence ID" value="KAL1860692.1"/>
    <property type="molecule type" value="Genomic_DNA"/>
</dbReference>
<evidence type="ECO:0000313" key="2">
    <source>
        <dbReference type="Proteomes" id="UP001583177"/>
    </source>
</evidence>
<dbReference type="Proteomes" id="UP001583177">
    <property type="component" value="Unassembled WGS sequence"/>
</dbReference>